<protein>
    <recommendedName>
        <fullName evidence="6">YcxB family protein</fullName>
    </recommendedName>
</protein>
<dbReference type="Proteomes" id="UP000260773">
    <property type="component" value="Unassembled WGS sequence"/>
</dbReference>
<evidence type="ECO:0000313" key="5">
    <source>
        <dbReference type="Proteomes" id="UP000261231"/>
    </source>
</evidence>
<evidence type="ECO:0000313" key="2">
    <source>
        <dbReference type="EMBL" id="RGB82212.1"/>
    </source>
</evidence>
<dbReference type="Proteomes" id="UP000261231">
    <property type="component" value="Unassembled WGS sequence"/>
</dbReference>
<proteinExistence type="predicted"/>
<name>A0A3E2XKT1_9FIRM</name>
<evidence type="ECO:0000256" key="1">
    <source>
        <dbReference type="SAM" id="Phobius"/>
    </source>
</evidence>
<gene>
    <name evidence="2" type="ORF">DW070_01450</name>
    <name evidence="3" type="ORF">DW747_12915</name>
</gene>
<dbReference type="EMBL" id="QVFD01000014">
    <property type="protein sequence ID" value="RGC44675.1"/>
    <property type="molecule type" value="Genomic_DNA"/>
</dbReference>
<keyword evidence="5" id="KW-1185">Reference proteome</keyword>
<sequence length="178" mass="20937">MAMELLFENHTQLDEDIIHHIIEKDYKRPEKAKQYHVMTLLVGILAALAAVYFGRLGILTHQMLTLLCTIALIAVCIYSFYSYYQNMPKNQIKARQNTYSESLLIPRKMKVYKNVMYQSAGKSHGEYRLFQFTGIETWSHYFLLRYENSYVVMDKNGFTKGTAEEFEQFMTARIQKNC</sequence>
<accession>A0A3E2XKT1</accession>
<keyword evidence="1" id="KW-1133">Transmembrane helix</keyword>
<organism evidence="3 5">
    <name type="scientific">Coprococcus catus</name>
    <dbReference type="NCBI Taxonomy" id="116085"/>
    <lineage>
        <taxon>Bacteria</taxon>
        <taxon>Bacillati</taxon>
        <taxon>Bacillota</taxon>
        <taxon>Clostridia</taxon>
        <taxon>Lachnospirales</taxon>
        <taxon>Lachnospiraceae</taxon>
        <taxon>Coprococcus</taxon>
    </lineage>
</organism>
<feature type="transmembrane region" description="Helical" evidence="1">
    <location>
        <begin position="37"/>
        <end position="58"/>
    </location>
</feature>
<dbReference type="EMBL" id="QVEP01000002">
    <property type="protein sequence ID" value="RGB82212.1"/>
    <property type="molecule type" value="Genomic_DNA"/>
</dbReference>
<comment type="caution">
    <text evidence="3">The sequence shown here is derived from an EMBL/GenBank/DDBJ whole genome shotgun (WGS) entry which is preliminary data.</text>
</comment>
<evidence type="ECO:0008006" key="6">
    <source>
        <dbReference type="Google" id="ProtNLM"/>
    </source>
</evidence>
<reference evidence="4 5" key="1">
    <citation type="submission" date="2018-08" db="EMBL/GenBank/DDBJ databases">
        <title>A genome reference for cultivated species of the human gut microbiota.</title>
        <authorList>
            <person name="Zou Y."/>
            <person name="Xue W."/>
            <person name="Luo G."/>
        </authorList>
    </citation>
    <scope>NUCLEOTIDE SEQUENCE [LARGE SCALE GENOMIC DNA]</scope>
    <source>
        <strain evidence="2 4">AF45-17</strain>
        <strain evidence="3 5">AM28-39</strain>
    </source>
</reference>
<keyword evidence="1" id="KW-0812">Transmembrane</keyword>
<dbReference type="AlphaFoldDB" id="A0A3E2XKT1"/>
<feature type="transmembrane region" description="Helical" evidence="1">
    <location>
        <begin position="64"/>
        <end position="84"/>
    </location>
</feature>
<dbReference type="RefSeq" id="WP_015513467.1">
    <property type="nucleotide sequence ID" value="NZ_JAMXUZ010000001.1"/>
</dbReference>
<keyword evidence="1" id="KW-0472">Membrane</keyword>
<evidence type="ECO:0000313" key="4">
    <source>
        <dbReference type="Proteomes" id="UP000260773"/>
    </source>
</evidence>
<evidence type="ECO:0000313" key="3">
    <source>
        <dbReference type="EMBL" id="RGC44675.1"/>
    </source>
</evidence>